<dbReference type="STRING" id="1661398.A0A482W1W3"/>
<dbReference type="OrthoDB" id="2506647at2759"/>
<dbReference type="InterPro" id="IPR008914">
    <property type="entry name" value="PEBP"/>
</dbReference>
<proteinExistence type="predicted"/>
<gene>
    <name evidence="1" type="ORF">BDFB_005187</name>
</gene>
<dbReference type="CDD" id="cd00866">
    <property type="entry name" value="PEBP_euk"/>
    <property type="match status" value="1"/>
</dbReference>
<dbReference type="Proteomes" id="UP000292052">
    <property type="component" value="Unassembled WGS sequence"/>
</dbReference>
<accession>A0A482W1W3</accession>
<reference evidence="1 2" key="1">
    <citation type="submission" date="2017-03" db="EMBL/GenBank/DDBJ databases">
        <title>Genome of the blue death feigning beetle - Asbolus verrucosus.</title>
        <authorList>
            <person name="Rider S.D."/>
        </authorList>
    </citation>
    <scope>NUCLEOTIDE SEQUENCE [LARGE SCALE GENOMIC DNA]</scope>
    <source>
        <strain evidence="1">Butters</strain>
        <tissue evidence="1">Head and leg muscle</tissue>
    </source>
</reference>
<comment type="caution">
    <text evidence="1">The sequence shown here is derived from an EMBL/GenBank/DDBJ whole genome shotgun (WGS) entry which is preliminary data.</text>
</comment>
<sequence>MESDGIVPHILEKAPPLKISITYQSRNVEPGQELTPIEVKDEPAARWEANPAKYYTLVMFDPDAPSREDPKLADVKHWLVGNILGCEVSTGDVIAEYFGSGPPKGTGLHRYIFLVFEQKEKLAFDEPRSLKLSRANRLSWSVKKFVEKYGLGVAIAGNYFKAQWDPYVDERNKHVTNN</sequence>
<protein>
    <submittedName>
        <fullName evidence="1">PBP domain containing protein</fullName>
    </submittedName>
</protein>
<dbReference type="EMBL" id="QDEB01037978">
    <property type="protein sequence ID" value="RZC39026.1"/>
    <property type="molecule type" value="Genomic_DNA"/>
</dbReference>
<evidence type="ECO:0000313" key="1">
    <source>
        <dbReference type="EMBL" id="RZC39026.1"/>
    </source>
</evidence>
<keyword evidence="2" id="KW-1185">Reference proteome</keyword>
<dbReference type="Gene3D" id="3.90.280.10">
    <property type="entry name" value="PEBP-like"/>
    <property type="match status" value="1"/>
</dbReference>
<dbReference type="InterPro" id="IPR035810">
    <property type="entry name" value="PEBP_euk"/>
</dbReference>
<name>A0A482W1W3_ASBVE</name>
<dbReference type="InterPro" id="IPR036610">
    <property type="entry name" value="PEBP-like_sf"/>
</dbReference>
<dbReference type="PANTHER" id="PTHR11362:SF152">
    <property type="entry name" value="ODORANT-BINDING PROTEIN A5-LIKE PROTEIN"/>
    <property type="match status" value="1"/>
</dbReference>
<organism evidence="1 2">
    <name type="scientific">Asbolus verrucosus</name>
    <name type="common">Desert ironclad beetle</name>
    <dbReference type="NCBI Taxonomy" id="1661398"/>
    <lineage>
        <taxon>Eukaryota</taxon>
        <taxon>Metazoa</taxon>
        <taxon>Ecdysozoa</taxon>
        <taxon>Arthropoda</taxon>
        <taxon>Hexapoda</taxon>
        <taxon>Insecta</taxon>
        <taxon>Pterygota</taxon>
        <taxon>Neoptera</taxon>
        <taxon>Endopterygota</taxon>
        <taxon>Coleoptera</taxon>
        <taxon>Polyphaga</taxon>
        <taxon>Cucujiformia</taxon>
        <taxon>Tenebrionidae</taxon>
        <taxon>Pimeliinae</taxon>
        <taxon>Asbolus</taxon>
    </lineage>
</organism>
<dbReference type="Pfam" id="PF01161">
    <property type="entry name" value="PBP"/>
    <property type="match status" value="1"/>
</dbReference>
<evidence type="ECO:0000313" key="2">
    <source>
        <dbReference type="Proteomes" id="UP000292052"/>
    </source>
</evidence>
<dbReference type="SUPFAM" id="SSF49777">
    <property type="entry name" value="PEBP-like"/>
    <property type="match status" value="1"/>
</dbReference>
<dbReference type="PANTHER" id="PTHR11362">
    <property type="entry name" value="PHOSPHATIDYLETHANOLAMINE-BINDING PROTEIN"/>
    <property type="match status" value="1"/>
</dbReference>
<dbReference type="AlphaFoldDB" id="A0A482W1W3"/>